<dbReference type="EMBL" id="BX569691">
    <property type="protein sequence ID" value="CAE07532.1"/>
    <property type="molecule type" value="Genomic_DNA"/>
</dbReference>
<gene>
    <name evidence="1" type="ordered locus">SYNW1017</name>
</gene>
<evidence type="ECO:0000313" key="1">
    <source>
        <dbReference type="EMBL" id="CAE07532.1"/>
    </source>
</evidence>
<dbReference type="KEGG" id="syw:SYNW1017"/>
<protein>
    <submittedName>
        <fullName evidence="1">Uncharacterized protein</fullName>
    </submittedName>
</protein>
<dbReference type="Proteomes" id="UP000001422">
    <property type="component" value="Chromosome"/>
</dbReference>
<sequence length="105" mass="12643">MLQHSEATGVVWLVWLSSQQGELMAVFIHRRRHPIQNRLRQWQQVRTWARLIREAEALWHVDVRALRRVGAEELSQLLEEVPPAQRQRINRWLDGYCVATRLRRE</sequence>
<dbReference type="AlphaFoldDB" id="Q7U7G7"/>
<accession>Q7U7G7</accession>
<dbReference type="eggNOG" id="ENOG5030TK0">
    <property type="taxonomic scope" value="Bacteria"/>
</dbReference>
<keyword evidence="2" id="KW-1185">Reference proteome</keyword>
<dbReference type="HOGENOM" id="CLU_177100_0_0_3"/>
<reference evidence="1 2" key="1">
    <citation type="journal article" date="2003" name="Nature">
        <title>The genome of a motile marine Synechococcus.</title>
        <authorList>
            <person name="Palenik B."/>
            <person name="Brahamsha B."/>
            <person name="Larimer F."/>
            <person name="Land M."/>
            <person name="Hauser L."/>
            <person name="Chain P."/>
            <person name="Lamerdin J."/>
            <person name="Regala W."/>
            <person name="Allen E.A."/>
            <person name="McCarren J."/>
            <person name="Paulsen I."/>
            <person name="Dufresne A."/>
            <person name="Partensky F."/>
            <person name="Webb E."/>
            <person name="Waterbury J."/>
        </authorList>
    </citation>
    <scope>NUCLEOTIDE SEQUENCE [LARGE SCALE GENOMIC DNA]</scope>
    <source>
        <strain evidence="1 2">WH8102</strain>
    </source>
</reference>
<name>Q7U7G7_PARMW</name>
<proteinExistence type="predicted"/>
<evidence type="ECO:0000313" key="2">
    <source>
        <dbReference type="Proteomes" id="UP000001422"/>
    </source>
</evidence>
<organism evidence="1 2">
    <name type="scientific">Parasynechococcus marenigrum (strain WH8102)</name>
    <dbReference type="NCBI Taxonomy" id="84588"/>
    <lineage>
        <taxon>Bacteria</taxon>
        <taxon>Bacillati</taxon>
        <taxon>Cyanobacteriota</taxon>
        <taxon>Cyanophyceae</taxon>
        <taxon>Synechococcales</taxon>
        <taxon>Prochlorococcaceae</taxon>
        <taxon>Parasynechococcus</taxon>
        <taxon>Parasynechococcus marenigrum</taxon>
    </lineage>
</organism>
<dbReference type="STRING" id="84588.SYNW1017"/>